<dbReference type="RefSeq" id="WP_095575140.1">
    <property type="nucleotide sequence ID" value="NZ_JAJTZL010000057.1"/>
</dbReference>
<reference evidence="1 2" key="1">
    <citation type="submission" date="2023-10" db="EMBL/GenBank/DDBJ databases">
        <title>A new tool for lettuce pathogen research.</title>
        <authorList>
            <person name="Horton K.N."/>
            <person name="Cseke L.J."/>
            <person name="Badiwe M."/>
            <person name="Tesfaye D."/>
            <person name="Klein A."/>
            <person name="Su J."/>
            <person name="Potnis N."/>
            <person name="Gassmann W."/>
        </authorList>
    </citation>
    <scope>NUCLEOTIDE SEQUENCE [LARGE SCALE GENOMIC DNA]</scope>
    <source>
        <strain evidence="1 2">JSKH1901</strain>
    </source>
</reference>
<dbReference type="Proteomes" id="UP001187425">
    <property type="component" value="Unassembled WGS sequence"/>
</dbReference>
<name>A0AAW8ZU06_9XANT</name>
<evidence type="ECO:0000313" key="2">
    <source>
        <dbReference type="Proteomes" id="UP001187425"/>
    </source>
</evidence>
<protein>
    <submittedName>
        <fullName evidence="1">Uncharacterized protein</fullName>
    </submittedName>
</protein>
<organism evidence="1 2">
    <name type="scientific">Xanthomonas hortorum pv. vitians</name>
    <dbReference type="NCBI Taxonomy" id="83224"/>
    <lineage>
        <taxon>Bacteria</taxon>
        <taxon>Pseudomonadati</taxon>
        <taxon>Pseudomonadota</taxon>
        <taxon>Gammaproteobacteria</taxon>
        <taxon>Lysobacterales</taxon>
        <taxon>Lysobacteraceae</taxon>
        <taxon>Xanthomonas</taxon>
    </lineage>
</organism>
<dbReference type="EMBL" id="JAWMQI010000075">
    <property type="protein sequence ID" value="MDV7250105.1"/>
    <property type="molecule type" value="Genomic_DNA"/>
</dbReference>
<sequence length="71" mass="7520">MQLECRPGDIILADSIRALDHRSGGAPAQPVIAPNLAGHQRPTAKTLPASIAESCIARSQRRVPERAVDPA</sequence>
<dbReference type="AlphaFoldDB" id="A0AAW8ZU06"/>
<gene>
    <name evidence="1" type="ORF">R4K57_17205</name>
</gene>
<comment type="caution">
    <text evidence="1">The sequence shown here is derived from an EMBL/GenBank/DDBJ whole genome shotgun (WGS) entry which is preliminary data.</text>
</comment>
<evidence type="ECO:0000313" key="1">
    <source>
        <dbReference type="EMBL" id="MDV7250105.1"/>
    </source>
</evidence>
<accession>A0AAW8ZU06</accession>
<proteinExistence type="predicted"/>